<protein>
    <submittedName>
        <fullName evidence="3">Uncharacterized protein</fullName>
    </submittedName>
</protein>
<comment type="caution">
    <text evidence="3">The sequence shown here is derived from an EMBL/GenBank/DDBJ whole genome shotgun (WGS) entry which is preliminary data.</text>
</comment>
<evidence type="ECO:0000256" key="2">
    <source>
        <dbReference type="SAM" id="MobiDB-lite"/>
    </source>
</evidence>
<organism evidence="3 4">
    <name type="scientific">Actinidia rufa</name>
    <dbReference type="NCBI Taxonomy" id="165716"/>
    <lineage>
        <taxon>Eukaryota</taxon>
        <taxon>Viridiplantae</taxon>
        <taxon>Streptophyta</taxon>
        <taxon>Embryophyta</taxon>
        <taxon>Tracheophyta</taxon>
        <taxon>Spermatophyta</taxon>
        <taxon>Magnoliopsida</taxon>
        <taxon>eudicotyledons</taxon>
        <taxon>Gunneridae</taxon>
        <taxon>Pentapetalae</taxon>
        <taxon>asterids</taxon>
        <taxon>Ericales</taxon>
        <taxon>Actinidiaceae</taxon>
        <taxon>Actinidia</taxon>
    </lineage>
</organism>
<dbReference type="AlphaFoldDB" id="A0A7J0ERF5"/>
<evidence type="ECO:0000313" key="3">
    <source>
        <dbReference type="EMBL" id="GFY89061.1"/>
    </source>
</evidence>
<feature type="coiled-coil region" evidence="1">
    <location>
        <begin position="219"/>
        <end position="253"/>
    </location>
</feature>
<name>A0A7J0ERF5_9ERIC</name>
<proteinExistence type="predicted"/>
<feature type="region of interest" description="Disordered" evidence="2">
    <location>
        <begin position="62"/>
        <end position="90"/>
    </location>
</feature>
<evidence type="ECO:0000256" key="1">
    <source>
        <dbReference type="SAM" id="Coils"/>
    </source>
</evidence>
<accession>A0A7J0ERF5</accession>
<feature type="region of interest" description="Disordered" evidence="2">
    <location>
        <begin position="1"/>
        <end position="22"/>
    </location>
</feature>
<dbReference type="EMBL" id="BJWL01000006">
    <property type="protein sequence ID" value="GFY89061.1"/>
    <property type="molecule type" value="Genomic_DNA"/>
</dbReference>
<keyword evidence="1" id="KW-0175">Coiled coil</keyword>
<dbReference type="Proteomes" id="UP000585474">
    <property type="component" value="Unassembled WGS sequence"/>
</dbReference>
<feature type="compositionally biased region" description="Basic and acidic residues" evidence="2">
    <location>
        <begin position="73"/>
        <end position="87"/>
    </location>
</feature>
<gene>
    <name evidence="3" type="ORF">Acr_06g0010010</name>
</gene>
<keyword evidence="4" id="KW-1185">Reference proteome</keyword>
<evidence type="ECO:0000313" key="4">
    <source>
        <dbReference type="Proteomes" id="UP000585474"/>
    </source>
</evidence>
<reference evidence="3 4" key="1">
    <citation type="submission" date="2019-07" db="EMBL/GenBank/DDBJ databases">
        <title>De Novo Assembly of kiwifruit Actinidia rufa.</title>
        <authorList>
            <person name="Sugita-Konishi S."/>
            <person name="Sato K."/>
            <person name="Mori E."/>
            <person name="Abe Y."/>
            <person name="Kisaki G."/>
            <person name="Hamano K."/>
            <person name="Suezawa K."/>
            <person name="Otani M."/>
            <person name="Fukuda T."/>
            <person name="Manabe T."/>
            <person name="Gomi K."/>
            <person name="Tabuchi M."/>
            <person name="Akimitsu K."/>
            <person name="Kataoka I."/>
        </authorList>
    </citation>
    <scope>NUCLEOTIDE SEQUENCE [LARGE SCALE GENOMIC DNA]</scope>
    <source>
        <strain evidence="4">cv. Fuchu</strain>
    </source>
</reference>
<sequence>MGDEGASHHFRDDPRRGDNSRDDSVEYLGTIRKWHMRVLLHLLDRILLTILGEKFQPLVPSLELGSSSSSSKAKSDPRLPPKLRSDGGSKCSTLAAKGVVISEKCPRDEVPDILPIKKVKSTVNSKGKGTTSPHKAKKKFKLTPSKTASKGPRLVVVVGEGTSAIPSDVLGLTASMLDNPTMVEKLLERVIPPFDREKVGKLNLDQAISRLFHGVGQAIEKLRKMKEDQDATVERLKKEIAELQKKEVLVKKSAIQEYKSSDDFQEEVELAASKYFVEGFYLSKKQVGASIPSLTFKIWAKLSSIKLLYRQSDLPQDQSSEESFIFNFVVDGFKSDAYSILYLLARWSLENKFYTTAVLVGWPIYEQFPPGEVIFLVLFFRDPR</sequence>